<keyword evidence="1" id="KW-0812">Transmembrane</keyword>
<organism evidence="2 3">
    <name type="scientific">Lacticaseibacillus pabuli</name>
    <dbReference type="NCBI Taxonomy" id="3025672"/>
    <lineage>
        <taxon>Bacteria</taxon>
        <taxon>Bacillati</taxon>
        <taxon>Bacillota</taxon>
        <taxon>Bacilli</taxon>
        <taxon>Lactobacillales</taxon>
        <taxon>Lactobacillaceae</taxon>
        <taxon>Lacticaseibacillus</taxon>
    </lineage>
</organism>
<dbReference type="Proteomes" id="UP001220377">
    <property type="component" value="Chromosome"/>
</dbReference>
<accession>A0ABY7WNY2</accession>
<evidence type="ECO:0000313" key="2">
    <source>
        <dbReference type="EMBL" id="WDF81514.1"/>
    </source>
</evidence>
<keyword evidence="1" id="KW-0472">Membrane</keyword>
<dbReference type="SUPFAM" id="SSF54403">
    <property type="entry name" value="Cystatin/monellin"/>
    <property type="match status" value="2"/>
</dbReference>
<dbReference type="RefSeq" id="WP_274258343.1">
    <property type="nucleotide sequence ID" value="NZ_CP117884.1"/>
</dbReference>
<evidence type="ECO:0000256" key="1">
    <source>
        <dbReference type="SAM" id="Phobius"/>
    </source>
</evidence>
<evidence type="ECO:0000313" key="3">
    <source>
        <dbReference type="Proteomes" id="UP001220377"/>
    </source>
</evidence>
<proteinExistence type="predicted"/>
<feature type="transmembrane region" description="Helical" evidence="1">
    <location>
        <begin position="13"/>
        <end position="34"/>
    </location>
</feature>
<protein>
    <recommendedName>
        <fullName evidence="4">DUF5590 domain-containing protein</fullName>
    </recommendedName>
</protein>
<dbReference type="InterPro" id="IPR046350">
    <property type="entry name" value="Cystatin_sf"/>
</dbReference>
<sequence length="166" mass="19233">MERQTRQQTRQQWWMRILLGVILVLVIGTALVFNRAIHPYAKLRSDAELVAAKRAQASNFDGFWWNTRDKSYVTLSATRKNQPVYVVIAQKTGKVNVVLKDRGTTRNAILQKTWARYQPKRVLNAGLRMHKNKLVWDVGFVARNGRLGYASYDYRSGRLLSVIRDL</sequence>
<reference evidence="2 3" key="1">
    <citation type="submission" date="2023-02" db="EMBL/GenBank/DDBJ databases">
        <title>Genome sequence of Lacticaseibacillus sp. KACC 23028.</title>
        <authorList>
            <person name="Kim S."/>
            <person name="Heo J."/>
            <person name="Kwon S.-W."/>
        </authorList>
    </citation>
    <scope>NUCLEOTIDE SEQUENCE [LARGE SCALE GENOMIC DNA]</scope>
    <source>
        <strain evidence="2 3">KACC 23028</strain>
    </source>
</reference>
<evidence type="ECO:0008006" key="4">
    <source>
        <dbReference type="Google" id="ProtNLM"/>
    </source>
</evidence>
<dbReference type="Gene3D" id="3.10.450.40">
    <property type="match status" value="1"/>
</dbReference>
<keyword evidence="1" id="KW-1133">Transmembrane helix</keyword>
<gene>
    <name evidence="2" type="ORF">PQ472_06120</name>
</gene>
<name>A0ABY7WNY2_9LACO</name>
<dbReference type="EMBL" id="CP117884">
    <property type="protein sequence ID" value="WDF81514.1"/>
    <property type="molecule type" value="Genomic_DNA"/>
</dbReference>
<keyword evidence="3" id="KW-1185">Reference proteome</keyword>